<dbReference type="GO" id="GO:0006979">
    <property type="term" value="P:response to oxidative stress"/>
    <property type="evidence" value="ECO:0007669"/>
    <property type="project" value="UniProtKB-UniRule"/>
</dbReference>
<feature type="signal peptide" evidence="18">
    <location>
        <begin position="1"/>
        <end position="24"/>
    </location>
</feature>
<dbReference type="InterPro" id="IPR033905">
    <property type="entry name" value="Secretory_peroxidase"/>
</dbReference>
<keyword evidence="8 18" id="KW-0560">Oxidoreductase</keyword>
<comment type="similarity">
    <text evidence="2">Belongs to the peroxidase family. Ascorbate peroxidase subfamily.</text>
</comment>
<keyword evidence="6 15" id="KW-0479">Metal-binding</keyword>
<comment type="function">
    <text evidence="18">Removal of H(2)O(2), oxidation of toxic reductants, biosynthesis and degradation of lignin, suberization, auxin catabolism, response to environmental stresses such as wounding, pathogen attack and oxidative stress.</text>
</comment>
<evidence type="ECO:0000256" key="6">
    <source>
        <dbReference type="ARBA" id="ARBA00022723"/>
    </source>
</evidence>
<feature type="chain" id="PRO_5040538370" description="Peroxidase" evidence="18">
    <location>
        <begin position="25"/>
        <end position="348"/>
    </location>
</feature>
<evidence type="ECO:0000256" key="9">
    <source>
        <dbReference type="ARBA" id="ARBA00023004"/>
    </source>
</evidence>
<feature type="binding site" evidence="15">
    <location>
        <position position="266"/>
    </location>
    <ligand>
        <name>Ca(2+)</name>
        <dbReference type="ChEBI" id="CHEBI:29108"/>
        <label>2</label>
    </ligand>
</feature>
<dbReference type="PROSITE" id="PS50873">
    <property type="entry name" value="PEROXIDASE_4"/>
    <property type="match status" value="1"/>
</dbReference>
<dbReference type="AlphaFoldDB" id="A0A9R0J3E6"/>
<keyword evidence="9 15" id="KW-0408">Iron</keyword>
<dbReference type="EC" id="1.11.1.7" evidence="3 18"/>
<reference evidence="21" key="2">
    <citation type="submission" date="2025-08" db="UniProtKB">
        <authorList>
            <consortium name="RefSeq"/>
        </authorList>
    </citation>
    <scope>IDENTIFICATION</scope>
    <source>
        <tissue evidence="21">Leaf</tissue>
    </source>
</reference>
<feature type="binding site" evidence="15">
    <location>
        <position position="100"/>
    </location>
    <ligand>
        <name>Ca(2+)</name>
        <dbReference type="ChEBI" id="CHEBI:29108"/>
        <label>1</label>
    </ligand>
</feature>
<dbReference type="GO" id="GO:0042744">
    <property type="term" value="P:hydrogen peroxide catabolic process"/>
    <property type="evidence" value="ECO:0007669"/>
    <property type="project" value="UniProtKB-KW"/>
</dbReference>
<feature type="domain" description="Plant heme peroxidase family profile" evidence="19">
    <location>
        <begin position="51"/>
        <end position="348"/>
    </location>
</feature>
<dbReference type="PROSITE" id="PS00435">
    <property type="entry name" value="PEROXIDASE_1"/>
    <property type="match status" value="1"/>
</dbReference>
<feature type="binding site" evidence="15">
    <location>
        <position position="93"/>
    </location>
    <ligand>
        <name>Ca(2+)</name>
        <dbReference type="ChEBI" id="CHEBI:29108"/>
        <label>1</label>
    </ligand>
</feature>
<comment type="cofactor">
    <cofactor evidence="15 18">
        <name>heme b</name>
        <dbReference type="ChEBI" id="CHEBI:60344"/>
    </cofactor>
    <text evidence="15 18">Binds 1 heme b (iron(II)-protoporphyrin IX) group per subunit.</text>
</comment>
<dbReference type="CDD" id="cd00693">
    <property type="entry name" value="secretory_peroxidase"/>
    <property type="match status" value="1"/>
</dbReference>
<dbReference type="InterPro" id="IPR002016">
    <property type="entry name" value="Haem_peroxidase"/>
</dbReference>
<dbReference type="SUPFAM" id="SSF48113">
    <property type="entry name" value="Heme-dependent peroxidases"/>
    <property type="match status" value="1"/>
</dbReference>
<evidence type="ECO:0000259" key="19">
    <source>
        <dbReference type="PROSITE" id="PS50873"/>
    </source>
</evidence>
<feature type="binding site" evidence="15">
    <location>
        <position position="98"/>
    </location>
    <ligand>
        <name>Ca(2+)</name>
        <dbReference type="ChEBI" id="CHEBI:29108"/>
        <label>1</label>
    </ligand>
</feature>
<evidence type="ECO:0000256" key="3">
    <source>
        <dbReference type="ARBA" id="ARBA00012313"/>
    </source>
</evidence>
<evidence type="ECO:0000256" key="15">
    <source>
        <dbReference type="PIRSR" id="PIRSR600823-3"/>
    </source>
</evidence>
<dbReference type="GO" id="GO:0009505">
    <property type="term" value="C:plant-type cell wall"/>
    <property type="evidence" value="ECO:0000318"/>
    <property type="project" value="GO_Central"/>
</dbReference>
<keyword evidence="7 15" id="KW-0106">Calcium</keyword>
<dbReference type="GO" id="GO:0005576">
    <property type="term" value="C:extracellular region"/>
    <property type="evidence" value="ECO:0007669"/>
    <property type="project" value="UniProtKB-SubCell"/>
</dbReference>
<feature type="disulfide bond" evidence="17">
    <location>
        <begin position="61"/>
        <end position="141"/>
    </location>
</feature>
<comment type="catalytic activity">
    <reaction evidence="1 18">
        <text>2 a phenolic donor + H2O2 = 2 a phenolic radical donor + 2 H2O</text>
        <dbReference type="Rhea" id="RHEA:56136"/>
        <dbReference type="ChEBI" id="CHEBI:15377"/>
        <dbReference type="ChEBI" id="CHEBI:16240"/>
        <dbReference type="ChEBI" id="CHEBI:139520"/>
        <dbReference type="ChEBI" id="CHEBI:139521"/>
        <dbReference type="EC" id="1.11.1.7"/>
    </reaction>
</comment>
<keyword evidence="18" id="KW-0964">Secreted</keyword>
<keyword evidence="4 18" id="KW-0575">Peroxidase</keyword>
<dbReference type="OrthoDB" id="2113341at2759"/>
<dbReference type="GO" id="GO:0020037">
    <property type="term" value="F:heme binding"/>
    <property type="evidence" value="ECO:0007669"/>
    <property type="project" value="UniProtKB-UniRule"/>
</dbReference>
<feature type="active site" description="Proton acceptor" evidence="13">
    <location>
        <position position="92"/>
    </location>
</feature>
<dbReference type="InterPro" id="IPR010255">
    <property type="entry name" value="Haem_peroxidase_sf"/>
</dbReference>
<keyword evidence="12 18" id="KW-0376">Hydrogen peroxide</keyword>
<dbReference type="PROSITE" id="PS00436">
    <property type="entry name" value="PEROXIDASE_2"/>
    <property type="match status" value="1"/>
</dbReference>
<feature type="binding site" evidence="15">
    <location>
        <position position="269"/>
    </location>
    <ligand>
        <name>Ca(2+)</name>
        <dbReference type="ChEBI" id="CHEBI:29108"/>
        <label>2</label>
    </ligand>
</feature>
<dbReference type="GeneID" id="110798333"/>
<keyword evidence="20" id="KW-1185">Reference proteome</keyword>
<evidence type="ECO:0000256" key="18">
    <source>
        <dbReference type="RuleBase" id="RU362060"/>
    </source>
</evidence>
<feature type="binding site" evidence="15">
    <location>
        <position position="102"/>
    </location>
    <ligand>
        <name>Ca(2+)</name>
        <dbReference type="ChEBI" id="CHEBI:29108"/>
        <label>1</label>
    </ligand>
</feature>
<evidence type="ECO:0000256" key="8">
    <source>
        <dbReference type="ARBA" id="ARBA00023002"/>
    </source>
</evidence>
<feature type="binding site" evidence="15">
    <location>
        <position position="114"/>
    </location>
    <ligand>
        <name>Ca(2+)</name>
        <dbReference type="ChEBI" id="CHEBI:29108"/>
        <label>1</label>
    </ligand>
</feature>
<keyword evidence="11" id="KW-0325">Glycoprotein</keyword>
<dbReference type="RefSeq" id="XP_021859204.1">
    <property type="nucleotide sequence ID" value="XM_022003512.2"/>
</dbReference>
<dbReference type="Gene3D" id="1.10.520.10">
    <property type="match status" value="1"/>
</dbReference>
<evidence type="ECO:0000313" key="20">
    <source>
        <dbReference type="Proteomes" id="UP000813463"/>
    </source>
</evidence>
<evidence type="ECO:0000256" key="7">
    <source>
        <dbReference type="ARBA" id="ARBA00022837"/>
    </source>
</evidence>
<feature type="site" description="Transition state stabilizer" evidence="16">
    <location>
        <position position="88"/>
    </location>
</feature>
<evidence type="ECO:0000256" key="11">
    <source>
        <dbReference type="ARBA" id="ARBA00023180"/>
    </source>
</evidence>
<dbReference type="KEGG" id="soe:110798333"/>
<sequence length="348" mass="37252">MFLKMSMFNVLVLEILLLVVVADAARTPKVLNETCIEDGSVGYVGGSPSGVLRTYAYQDSCPDAESIIFSWVENAVLNDPRMAASLLRLHFHDCFVNGCDASVLLDDTSNFVGEKTAAPNVNSLRGFEVIDSIKSELESYCPGVVSCADILAVAARDSVLMSNGPGWEVQTGRRDSLTASKAAANTNIPGPNSTAQTLVNMFQNVGLGLSDMVALSGAHTLGKARCSTFNSRLQTRKGDINVDFLQSLQQLCLVSNSNTNVVADLDLVTPATFDNQYYVNLLSGEGLLPSDQVLVGGDVDQTSAIVRSYAEDEGAFFVDFIAAMIKMGSIGVLTENNGEIRHNCRVVN</sequence>
<evidence type="ECO:0000256" key="4">
    <source>
        <dbReference type="ARBA" id="ARBA00022559"/>
    </source>
</evidence>
<dbReference type="Pfam" id="PF00141">
    <property type="entry name" value="peroxidase"/>
    <property type="match status" value="1"/>
</dbReference>
<reference evidence="20" key="1">
    <citation type="journal article" date="2021" name="Nat. Commun.">
        <title>Genomic analyses provide insights into spinach domestication and the genetic basis of agronomic traits.</title>
        <authorList>
            <person name="Cai X."/>
            <person name="Sun X."/>
            <person name="Xu C."/>
            <person name="Sun H."/>
            <person name="Wang X."/>
            <person name="Ge C."/>
            <person name="Zhang Z."/>
            <person name="Wang Q."/>
            <person name="Fei Z."/>
            <person name="Jiao C."/>
            <person name="Wang Q."/>
        </authorList>
    </citation>
    <scope>NUCLEOTIDE SEQUENCE [LARGE SCALE GENOMIC DNA]</scope>
    <source>
        <strain evidence="20">cv. Varoflay</strain>
    </source>
</reference>
<keyword evidence="18" id="KW-0732">Signal</keyword>
<evidence type="ECO:0000256" key="1">
    <source>
        <dbReference type="ARBA" id="ARBA00000189"/>
    </source>
</evidence>
<dbReference type="PANTHER" id="PTHR31388:SF28">
    <property type="entry name" value="PEROXIDASE 40"/>
    <property type="match status" value="1"/>
</dbReference>
<keyword evidence="10 17" id="KW-1015">Disulfide bond</keyword>
<organism evidence="20 21">
    <name type="scientific">Spinacia oleracea</name>
    <name type="common">Spinach</name>
    <dbReference type="NCBI Taxonomy" id="3562"/>
    <lineage>
        <taxon>Eukaryota</taxon>
        <taxon>Viridiplantae</taxon>
        <taxon>Streptophyta</taxon>
        <taxon>Embryophyta</taxon>
        <taxon>Tracheophyta</taxon>
        <taxon>Spermatophyta</taxon>
        <taxon>Magnoliopsida</taxon>
        <taxon>eudicotyledons</taxon>
        <taxon>Gunneridae</taxon>
        <taxon>Pentapetalae</taxon>
        <taxon>Caryophyllales</taxon>
        <taxon>Chenopodiaceae</taxon>
        <taxon>Chenopodioideae</taxon>
        <taxon>Anserineae</taxon>
        <taxon>Spinacia</taxon>
    </lineage>
</organism>
<name>A0A9R0J3E6_SPIOL</name>
<comment type="cofactor">
    <cofactor evidence="15 18">
        <name>Ca(2+)</name>
        <dbReference type="ChEBI" id="CHEBI:29108"/>
    </cofactor>
    <text evidence="15 18">Binds 2 calcium ions per subunit.</text>
</comment>
<feature type="binding site" evidence="15">
    <location>
        <position position="96"/>
    </location>
    <ligand>
        <name>Ca(2+)</name>
        <dbReference type="ChEBI" id="CHEBI:29108"/>
        <label>1</label>
    </ligand>
</feature>
<dbReference type="PRINTS" id="PR00458">
    <property type="entry name" value="PEROXIDASE"/>
</dbReference>
<dbReference type="PRINTS" id="PR00461">
    <property type="entry name" value="PLPEROXIDASE"/>
</dbReference>
<dbReference type="InterPro" id="IPR000823">
    <property type="entry name" value="Peroxidase_pln"/>
</dbReference>
<evidence type="ECO:0000256" key="16">
    <source>
        <dbReference type="PIRSR" id="PIRSR600823-4"/>
    </source>
</evidence>
<evidence type="ECO:0000256" key="2">
    <source>
        <dbReference type="ARBA" id="ARBA00006873"/>
    </source>
</evidence>
<dbReference type="PANTHER" id="PTHR31388">
    <property type="entry name" value="PEROXIDASE 72-RELATED"/>
    <property type="match status" value="1"/>
</dbReference>
<dbReference type="FunFam" id="1.10.520.10:FF:000001">
    <property type="entry name" value="Peroxidase"/>
    <property type="match status" value="1"/>
</dbReference>
<evidence type="ECO:0000256" key="12">
    <source>
        <dbReference type="ARBA" id="ARBA00023324"/>
    </source>
</evidence>
<dbReference type="InterPro" id="IPR019794">
    <property type="entry name" value="Peroxidases_AS"/>
</dbReference>
<feature type="disulfide bond" evidence="17">
    <location>
        <begin position="94"/>
        <end position="99"/>
    </location>
</feature>
<feature type="disulfide bond" evidence="17">
    <location>
        <begin position="147"/>
        <end position="344"/>
    </location>
</feature>
<feature type="binding site" evidence="15">
    <location>
        <position position="274"/>
    </location>
    <ligand>
        <name>Ca(2+)</name>
        <dbReference type="ChEBI" id="CHEBI:29108"/>
        <label>2</label>
    </ligand>
</feature>
<dbReference type="Proteomes" id="UP000813463">
    <property type="component" value="Chromosome 3"/>
</dbReference>
<dbReference type="GO" id="GO:0046872">
    <property type="term" value="F:metal ion binding"/>
    <property type="evidence" value="ECO:0007669"/>
    <property type="project" value="UniProtKB-UniRule"/>
</dbReference>
<dbReference type="FunFam" id="1.10.420.10:FF:000001">
    <property type="entry name" value="Peroxidase"/>
    <property type="match status" value="1"/>
</dbReference>
<protein>
    <recommendedName>
        <fullName evidence="3 18">Peroxidase</fullName>
        <ecNumber evidence="3 18">1.11.1.7</ecNumber>
    </recommendedName>
</protein>
<proteinExistence type="inferred from homology"/>
<dbReference type="GO" id="GO:0140825">
    <property type="term" value="F:lactoperoxidase activity"/>
    <property type="evidence" value="ECO:0007669"/>
    <property type="project" value="UniProtKB-EC"/>
</dbReference>
<evidence type="ECO:0000256" key="17">
    <source>
        <dbReference type="PIRSR" id="PIRSR600823-5"/>
    </source>
</evidence>
<evidence type="ECO:0000256" key="13">
    <source>
        <dbReference type="PIRSR" id="PIRSR600823-1"/>
    </source>
</evidence>
<dbReference type="InterPro" id="IPR019793">
    <property type="entry name" value="Peroxidases_heam-ligand_BS"/>
</dbReference>
<keyword evidence="5 18" id="KW-0349">Heme</keyword>
<feature type="binding site" evidence="14">
    <location>
        <position position="189"/>
    </location>
    <ligand>
        <name>substrate</name>
    </ligand>
</feature>
<comment type="subcellular location">
    <subcellularLocation>
        <location evidence="18">Secreted</location>
    </subcellularLocation>
</comment>
<feature type="disulfide bond" evidence="17">
    <location>
        <begin position="226"/>
        <end position="252"/>
    </location>
</feature>
<dbReference type="Gene3D" id="1.10.420.10">
    <property type="entry name" value="Peroxidase, domain 2"/>
    <property type="match status" value="1"/>
</dbReference>
<comment type="similarity">
    <text evidence="18">Belongs to the peroxidase family. Classical plant (class III) peroxidase subfamily.</text>
</comment>
<gene>
    <name evidence="21" type="primary">LOC110798333</name>
</gene>
<feature type="binding site" description="axial binding residue" evidence="15">
    <location>
        <position position="219"/>
    </location>
    <ligand>
        <name>heme b</name>
        <dbReference type="ChEBI" id="CHEBI:60344"/>
    </ligand>
    <ligandPart>
        <name>Fe</name>
        <dbReference type="ChEBI" id="CHEBI:18248"/>
    </ligandPart>
</feature>
<evidence type="ECO:0000256" key="10">
    <source>
        <dbReference type="ARBA" id="ARBA00023157"/>
    </source>
</evidence>
<evidence type="ECO:0000313" key="21">
    <source>
        <dbReference type="RefSeq" id="XP_021859204.1"/>
    </source>
</evidence>
<accession>A0A9R0J3E6</accession>
<dbReference type="GO" id="GO:0004601">
    <property type="term" value="F:peroxidase activity"/>
    <property type="evidence" value="ECO:0000318"/>
    <property type="project" value="GO_Central"/>
</dbReference>
<evidence type="ECO:0000256" key="5">
    <source>
        <dbReference type="ARBA" id="ARBA00022617"/>
    </source>
</evidence>
<feature type="binding site" evidence="15">
    <location>
        <position position="220"/>
    </location>
    <ligand>
        <name>Ca(2+)</name>
        <dbReference type="ChEBI" id="CHEBI:29108"/>
        <label>2</label>
    </ligand>
</feature>
<evidence type="ECO:0000256" key="14">
    <source>
        <dbReference type="PIRSR" id="PIRSR600823-2"/>
    </source>
</evidence>